<dbReference type="Pfam" id="PF02518">
    <property type="entry name" value="HATPase_c"/>
    <property type="match status" value="1"/>
</dbReference>
<dbReference type="InterPro" id="IPR036890">
    <property type="entry name" value="HATPase_C_sf"/>
</dbReference>
<proteinExistence type="predicted"/>
<dbReference type="EMBL" id="DLUI01000009">
    <property type="protein sequence ID" value="DAB39473.1"/>
    <property type="molecule type" value="Genomic_DNA"/>
</dbReference>
<dbReference type="InterPro" id="IPR003661">
    <property type="entry name" value="HisK_dim/P_dom"/>
</dbReference>
<dbReference type="InterPro" id="IPR001789">
    <property type="entry name" value="Sig_transdc_resp-reg_receiver"/>
</dbReference>
<dbReference type="InterPro" id="IPR036097">
    <property type="entry name" value="HisK_dim/P_sf"/>
</dbReference>
<evidence type="ECO:0000259" key="5">
    <source>
        <dbReference type="PROSITE" id="PS50109"/>
    </source>
</evidence>
<dbReference type="CDD" id="cd00156">
    <property type="entry name" value="REC"/>
    <property type="match status" value="1"/>
</dbReference>
<dbReference type="SMART" id="SM00388">
    <property type="entry name" value="HisKA"/>
    <property type="match status" value="1"/>
</dbReference>
<evidence type="ECO:0000313" key="7">
    <source>
        <dbReference type="EMBL" id="DAB39473.1"/>
    </source>
</evidence>
<dbReference type="Proteomes" id="UP000228859">
    <property type="component" value="Unassembled WGS sequence"/>
</dbReference>
<dbReference type="PANTHER" id="PTHR43547">
    <property type="entry name" value="TWO-COMPONENT HISTIDINE KINASE"/>
    <property type="match status" value="1"/>
</dbReference>
<dbReference type="AlphaFoldDB" id="A0A2D3WRV8"/>
<dbReference type="PROSITE" id="PS50109">
    <property type="entry name" value="HIS_KIN"/>
    <property type="match status" value="1"/>
</dbReference>
<gene>
    <name evidence="7" type="ORF">CFH83_00475</name>
</gene>
<feature type="domain" description="Response regulatory" evidence="6">
    <location>
        <begin position="16"/>
        <end position="134"/>
    </location>
</feature>
<dbReference type="GO" id="GO:0000155">
    <property type="term" value="F:phosphorelay sensor kinase activity"/>
    <property type="evidence" value="ECO:0007669"/>
    <property type="project" value="InterPro"/>
</dbReference>
<dbReference type="InterPro" id="IPR003594">
    <property type="entry name" value="HATPase_dom"/>
</dbReference>
<dbReference type="PANTHER" id="PTHR43547:SF2">
    <property type="entry name" value="HYBRID SIGNAL TRANSDUCTION HISTIDINE KINASE C"/>
    <property type="match status" value="1"/>
</dbReference>
<evidence type="ECO:0000256" key="3">
    <source>
        <dbReference type="ARBA" id="ARBA00022553"/>
    </source>
</evidence>
<evidence type="ECO:0000313" key="8">
    <source>
        <dbReference type="Proteomes" id="UP000228859"/>
    </source>
</evidence>
<accession>A0A2D3WRV8</accession>
<evidence type="ECO:0000256" key="2">
    <source>
        <dbReference type="ARBA" id="ARBA00012438"/>
    </source>
</evidence>
<dbReference type="EC" id="2.7.13.3" evidence="2"/>
<feature type="domain" description="Histidine kinase" evidence="5">
    <location>
        <begin position="170"/>
        <end position="376"/>
    </location>
</feature>
<sequence length="395" mass="44975">MQSSLALLKDLAEEKTLLIVEDDEQIGEKLAQILSKFFKHTERAETVSTALALYHEAKNDNKVILILTDINLANESGIDLTAQIKKIDPDQKVIAISGTEDRSVFVESIRCGVDRFILKPISHDELFDAIINVLQKIEYDLELKKSQQLLKDSKEYALKLLEEQDQFLKNAIHEIHTPLAVIITNIDLLRMNGIDNEFLNSIEAGSRIIQNSYEDMTYLMKRDRVSEQMSPIDVVEFIHERVRYFTCIAEVNELTLSVRVGQPNLPWINFNELKLSRLIDNTLSNAIKYSYRPGEISVTVGSRKGELFFEIRNHGPIIKDKQKIFQRFHRESDHKGGYGLGLSIVAQICEEENIAIEISSTAKLGTSFRYIFENATLLQHNSPTMTLPKHSGVTT</sequence>
<dbReference type="CDD" id="cd00075">
    <property type="entry name" value="HATPase"/>
    <property type="match status" value="1"/>
</dbReference>
<dbReference type="InterPro" id="IPR005467">
    <property type="entry name" value="His_kinase_dom"/>
</dbReference>
<organism evidence="7 8">
    <name type="scientific">Sulfuricurvum kujiense</name>
    <dbReference type="NCBI Taxonomy" id="148813"/>
    <lineage>
        <taxon>Bacteria</taxon>
        <taxon>Pseudomonadati</taxon>
        <taxon>Campylobacterota</taxon>
        <taxon>Epsilonproteobacteria</taxon>
        <taxon>Campylobacterales</taxon>
        <taxon>Sulfurimonadaceae</taxon>
        <taxon>Sulfuricurvum</taxon>
    </lineage>
</organism>
<dbReference type="PROSITE" id="PS50110">
    <property type="entry name" value="RESPONSE_REGULATORY"/>
    <property type="match status" value="1"/>
</dbReference>
<dbReference type="Gene3D" id="3.40.50.2300">
    <property type="match status" value="1"/>
</dbReference>
<dbReference type="Gene3D" id="3.30.565.10">
    <property type="entry name" value="Histidine kinase-like ATPase, C-terminal domain"/>
    <property type="match status" value="1"/>
</dbReference>
<dbReference type="Pfam" id="PF00072">
    <property type="entry name" value="Response_reg"/>
    <property type="match status" value="1"/>
</dbReference>
<evidence type="ECO:0000256" key="4">
    <source>
        <dbReference type="PROSITE-ProRule" id="PRU00169"/>
    </source>
</evidence>
<dbReference type="SMART" id="SM00387">
    <property type="entry name" value="HATPase_c"/>
    <property type="match status" value="1"/>
</dbReference>
<dbReference type="SUPFAM" id="SSF52172">
    <property type="entry name" value="CheY-like"/>
    <property type="match status" value="1"/>
</dbReference>
<reference evidence="7 8" key="1">
    <citation type="journal article" date="2017" name="Front. Microbiol.">
        <title>Comparative Genomic Analysis of the Class Epsilonproteobacteria and Proposed Reclassification to Epsilonbacteraeota (phyl. nov.).</title>
        <authorList>
            <person name="Waite D.W."/>
            <person name="Vanwonterghem I."/>
            <person name="Rinke C."/>
            <person name="Parks D.H."/>
            <person name="Zhang Y."/>
            <person name="Takai K."/>
            <person name="Sievert S.M."/>
            <person name="Simon J."/>
            <person name="Campbell B.J."/>
            <person name="Hanson T.E."/>
            <person name="Woyke T."/>
            <person name="Klotz M.G."/>
            <person name="Hugenholtz P."/>
        </authorList>
    </citation>
    <scope>NUCLEOTIDE SEQUENCE [LARGE SCALE GENOMIC DNA]</scope>
    <source>
        <strain evidence="7">UBA12443</strain>
    </source>
</reference>
<dbReference type="SUPFAM" id="SSF47384">
    <property type="entry name" value="Homodimeric domain of signal transducing histidine kinase"/>
    <property type="match status" value="1"/>
</dbReference>
<dbReference type="CDD" id="cd00082">
    <property type="entry name" value="HisKA"/>
    <property type="match status" value="1"/>
</dbReference>
<protein>
    <recommendedName>
        <fullName evidence="2">histidine kinase</fullName>
        <ecNumber evidence="2">2.7.13.3</ecNumber>
    </recommendedName>
</protein>
<dbReference type="SUPFAM" id="SSF55874">
    <property type="entry name" value="ATPase domain of HSP90 chaperone/DNA topoisomerase II/histidine kinase"/>
    <property type="match status" value="1"/>
</dbReference>
<feature type="modified residue" description="4-aspartylphosphate" evidence="4">
    <location>
        <position position="69"/>
    </location>
</feature>
<dbReference type="SMART" id="SM00448">
    <property type="entry name" value="REC"/>
    <property type="match status" value="1"/>
</dbReference>
<evidence type="ECO:0000259" key="6">
    <source>
        <dbReference type="PROSITE" id="PS50110"/>
    </source>
</evidence>
<comment type="caution">
    <text evidence="7">The sequence shown here is derived from an EMBL/GenBank/DDBJ whole genome shotgun (WGS) entry which is preliminary data.</text>
</comment>
<dbReference type="Pfam" id="PF00512">
    <property type="entry name" value="HisKA"/>
    <property type="match status" value="1"/>
</dbReference>
<keyword evidence="7" id="KW-0808">Transferase</keyword>
<name>A0A2D3WRV8_9BACT</name>
<keyword evidence="7" id="KW-0418">Kinase</keyword>
<evidence type="ECO:0000256" key="1">
    <source>
        <dbReference type="ARBA" id="ARBA00000085"/>
    </source>
</evidence>
<comment type="catalytic activity">
    <reaction evidence="1">
        <text>ATP + protein L-histidine = ADP + protein N-phospho-L-histidine.</text>
        <dbReference type="EC" id="2.7.13.3"/>
    </reaction>
</comment>
<dbReference type="Gene3D" id="1.10.287.130">
    <property type="match status" value="1"/>
</dbReference>
<dbReference type="InterPro" id="IPR011006">
    <property type="entry name" value="CheY-like_superfamily"/>
</dbReference>
<keyword evidence="3 4" id="KW-0597">Phosphoprotein</keyword>